<dbReference type="CDD" id="cd00041">
    <property type="entry name" value="CUB"/>
    <property type="match status" value="1"/>
</dbReference>
<keyword evidence="1" id="KW-1015">Disulfide bond</keyword>
<dbReference type="EMBL" id="CAMXCT020000035">
    <property type="protein sequence ID" value="CAL1126176.1"/>
    <property type="molecule type" value="Genomic_DNA"/>
</dbReference>
<gene>
    <name evidence="3" type="ORF">C1SCF055_LOCUS1347</name>
</gene>
<evidence type="ECO:0000256" key="1">
    <source>
        <dbReference type="ARBA" id="ARBA00023157"/>
    </source>
</evidence>
<evidence type="ECO:0000256" key="2">
    <source>
        <dbReference type="SAM" id="MobiDB-lite"/>
    </source>
</evidence>
<dbReference type="EMBL" id="CAMXCT030000035">
    <property type="protein sequence ID" value="CAL4760113.1"/>
    <property type="molecule type" value="Genomic_DNA"/>
</dbReference>
<dbReference type="EMBL" id="CAMXCT010000035">
    <property type="protein sequence ID" value="CAI3972801.1"/>
    <property type="molecule type" value="Genomic_DNA"/>
</dbReference>
<accession>A0A9P1FE91</accession>
<organism evidence="3">
    <name type="scientific">Cladocopium goreaui</name>
    <dbReference type="NCBI Taxonomy" id="2562237"/>
    <lineage>
        <taxon>Eukaryota</taxon>
        <taxon>Sar</taxon>
        <taxon>Alveolata</taxon>
        <taxon>Dinophyceae</taxon>
        <taxon>Suessiales</taxon>
        <taxon>Symbiodiniaceae</taxon>
        <taxon>Cladocopium</taxon>
    </lineage>
</organism>
<reference evidence="3" key="1">
    <citation type="submission" date="2022-10" db="EMBL/GenBank/DDBJ databases">
        <authorList>
            <person name="Chen Y."/>
            <person name="Dougan E. K."/>
            <person name="Chan C."/>
            <person name="Rhodes N."/>
            <person name="Thang M."/>
        </authorList>
    </citation>
    <scope>NUCLEOTIDE SEQUENCE</scope>
</reference>
<keyword evidence="5" id="KW-1185">Reference proteome</keyword>
<feature type="compositionally biased region" description="Polar residues" evidence="2">
    <location>
        <begin position="369"/>
        <end position="380"/>
    </location>
</feature>
<protein>
    <submittedName>
        <fullName evidence="4">CUB domain-containing protein</fullName>
    </submittedName>
</protein>
<feature type="region of interest" description="Disordered" evidence="2">
    <location>
        <begin position="306"/>
        <end position="346"/>
    </location>
</feature>
<feature type="region of interest" description="Disordered" evidence="2">
    <location>
        <begin position="362"/>
        <end position="395"/>
    </location>
</feature>
<dbReference type="OrthoDB" id="418061at2759"/>
<dbReference type="InterPro" id="IPR000859">
    <property type="entry name" value="CUB_dom"/>
</dbReference>
<comment type="caution">
    <text evidence="3">The sequence shown here is derived from an EMBL/GenBank/DDBJ whole genome shotgun (WGS) entry which is preliminary data.</text>
</comment>
<name>A0A9P1FE91_9DINO</name>
<evidence type="ECO:0000313" key="3">
    <source>
        <dbReference type="EMBL" id="CAI3972801.1"/>
    </source>
</evidence>
<proteinExistence type="predicted"/>
<reference evidence="4 5" key="2">
    <citation type="submission" date="2024-05" db="EMBL/GenBank/DDBJ databases">
        <authorList>
            <person name="Chen Y."/>
            <person name="Shah S."/>
            <person name="Dougan E. K."/>
            <person name="Thang M."/>
            <person name="Chan C."/>
        </authorList>
    </citation>
    <scope>NUCLEOTIDE SEQUENCE [LARGE SCALE GENOMIC DNA]</scope>
</reference>
<evidence type="ECO:0000313" key="4">
    <source>
        <dbReference type="EMBL" id="CAL4760113.1"/>
    </source>
</evidence>
<sequence>MAACEGLKQASQKLLTKVWREVQVQFTSKENKYRNMKSRPAWSVLEAHQFEVFGKDRGFGICDPAVVAPSSAGTKPASNLQDYLEEVLALRFAVDWMAMSMEDAQEFLDQATKRAYKRPVLKPKAAPDPVSQTLAALKEKTVDSFSLMWTDDAELRGVASLAIRLMDGLEGPSALPFAATFVGQMLLAMWKGVAPLLAHHAATGIARIAESHAAMGRLPAPQLPEPDASTSRTAVFDRVAASYDRPSKDCEELVNALPRGVLGSIIKAQATFRGYVFRARYFTKARAVAAYCKAVAWPELHPQLERGGRCEEGETVELASEKDKKKKSKSKMDKSGMASSKADATNLNQTISDFQPRVSKYLGGEGNTAKPSVSSPTNSPMHKMGSTMGSTKGSQMAGADVRNRAWPLPTADHRACADLFALYMFNLYRRKELTNMWSTLCKSYERGMDSYAELLHRNPALKPMLESIAAQLKRGSVVGYDKAFIAKHKKEPTEQQGRVKPVDADIFKSKTGKQVGTMGSTGQATELPKDKAAAASPGATATMAMSMKSMSLTVGEKPEAMDSDCLVRSPLQLQAEGQAESEAEWVIEGNCTVDGVCVSSPNFPEPYGNKDYCLISLPKPALLEVTAFETEKGYDKLTVNGKQFSGTSLLGDSFNAWTNITWRSDESVVERGWQFCLVTLTCADGLPLIPVAVRDCPPGSAALPSCDEAAPGDLCEGPCSISGDCIQSGNFPGKYGDSEQCGINMPQPSVINFTAFSTEKSYDVLAVNGVGYSGDGEAGFIVVAWGNITWRADSSVASTGWELCFVSPKCHDGLALSPVGVPDCPPGPEALPSCDEALPGELCEGGCGTRSDINNCYDAHYSYPPSRDVYRKAEGNTLTTTMVTSTSTSTFLDTTTDLAATGSPWSVQGPCEAVGACVQSPNYPENYGDRQSCNLSLPKPSVVTILDFLTEPDMDFLTLHGVPFSGLGPGKKTFTLWTNISWRSDPSVAERGWKICLDPPPFCDDGLPLTPIAVRDCPPGSTVLPTCEEAAPGELCEADGQCGTRTDVNNCYDPSYTYPASRDVYRKFNGTATSTTTKTVSTVTTTTTSSSQSTTLLEGFWEGPAPWTASGGCKLHGACVESSNFPDTGESEDCEFSLPRPSVVRVTAFSAQDGDSLTINHEAYTGDDLEGQFFTIWSPISWHSNGEGSKFQLCYEPLPLCSDGLILSPVEIRDCPPVEEALPGCDVAAPGEFCVGKCGTRDDIDNCYDASYTYPPSRDVYRKANGTTRTTSTTVSLTLTTTTSTTSTHWSSKGLWKYVGPCEVQDNCISSPQVQGHCTAIPPLGTPIKLVSYSKSESGEESGESLTIDGRHLTPSDQGHLFLVQSQLSWSGTSESSWELCTQVPSCEDGLTLTPVVNCPSNLNDLPGCEAVEPGGICRAGECFTSDQLGNCEGLAVYQKAIGTTKTLTTTWTQTATSTASLWQVEGPCGVSGACAESPNFPDEYGLNERCTLTVPEGTSVTVTSFSTEEFYDCLTINGEKYSGAQGLVGQSFVVSSPIQWRSDESNTGPGWQICVGGWESTTATSTMTSTELMV</sequence>
<evidence type="ECO:0000313" key="5">
    <source>
        <dbReference type="Proteomes" id="UP001152797"/>
    </source>
</evidence>
<dbReference type="PROSITE" id="PS50096">
    <property type="entry name" value="IQ"/>
    <property type="match status" value="1"/>
</dbReference>
<dbReference type="Proteomes" id="UP001152797">
    <property type="component" value="Unassembled WGS sequence"/>
</dbReference>